<dbReference type="Proteomes" id="UP000198702">
    <property type="component" value="Unassembled WGS sequence"/>
</dbReference>
<feature type="compositionally biased region" description="Pro residues" evidence="2">
    <location>
        <begin position="58"/>
        <end position="67"/>
    </location>
</feature>
<organism evidence="4 5">
    <name type="scientific">Microbacterium saccharophilum</name>
    <dbReference type="NCBI Taxonomy" id="1213358"/>
    <lineage>
        <taxon>Bacteria</taxon>
        <taxon>Bacillati</taxon>
        <taxon>Actinomycetota</taxon>
        <taxon>Actinomycetes</taxon>
        <taxon>Micrococcales</taxon>
        <taxon>Microbacteriaceae</taxon>
        <taxon>Microbacterium</taxon>
    </lineage>
</organism>
<evidence type="ECO:0000256" key="2">
    <source>
        <dbReference type="SAM" id="MobiDB-lite"/>
    </source>
</evidence>
<dbReference type="GO" id="GO:0016787">
    <property type="term" value="F:hydrolase activity"/>
    <property type="evidence" value="ECO:0007669"/>
    <property type="project" value="UniProtKB-KW"/>
</dbReference>
<feature type="compositionally biased region" description="Low complexity" evidence="2">
    <location>
        <begin position="36"/>
        <end position="57"/>
    </location>
</feature>
<evidence type="ECO:0000256" key="1">
    <source>
        <dbReference type="ARBA" id="ARBA00022801"/>
    </source>
</evidence>
<protein>
    <submittedName>
        <fullName evidence="4">Sortase family protein</fullName>
    </submittedName>
</protein>
<keyword evidence="3" id="KW-0732">Signal</keyword>
<dbReference type="PROSITE" id="PS51257">
    <property type="entry name" value="PROKAR_LIPOPROTEIN"/>
    <property type="match status" value="1"/>
</dbReference>
<name>A0A7Z7GDF5_9MICO</name>
<dbReference type="InterPro" id="IPR005754">
    <property type="entry name" value="Sortase"/>
</dbReference>
<dbReference type="EMBL" id="FOQZ01000001">
    <property type="protein sequence ID" value="SFI26483.1"/>
    <property type="molecule type" value="Genomic_DNA"/>
</dbReference>
<gene>
    <name evidence="4" type="ORF">SAMN04487751_0746</name>
</gene>
<sequence length="212" mass="21619">MAMSRLLPALVAVAMIGTLAACTTPDAEGGIPNPPSASATAAPAPTPSVSVPVVRATPTPPPVPSPEPTALVLPDLGVDMPVDPVGVQADGAMEIPTDPAVAGWYRFGPAPADAAGATVIAAHVDSRVYGLGPLARLRDAQPGQQVSVTDAAGTTTTYVVESVTYIPRAQLPVDELFSREGPRSLVVITCGGSFDERTRSYSDNVVLVAREA</sequence>
<keyword evidence="1" id="KW-0378">Hydrolase</keyword>
<dbReference type="InterPro" id="IPR042001">
    <property type="entry name" value="Sortase_F"/>
</dbReference>
<dbReference type="Pfam" id="PF04203">
    <property type="entry name" value="Sortase"/>
    <property type="match status" value="1"/>
</dbReference>
<proteinExistence type="predicted"/>
<comment type="caution">
    <text evidence="4">The sequence shown here is derived from an EMBL/GenBank/DDBJ whole genome shotgun (WGS) entry which is preliminary data.</text>
</comment>
<dbReference type="Gene3D" id="2.40.260.10">
    <property type="entry name" value="Sortase"/>
    <property type="match status" value="1"/>
</dbReference>
<dbReference type="AlphaFoldDB" id="A0A7Z7GDF5"/>
<reference evidence="4 5" key="1">
    <citation type="submission" date="2016-10" db="EMBL/GenBank/DDBJ databases">
        <authorList>
            <person name="Varghese N."/>
            <person name="Submissions S."/>
        </authorList>
    </citation>
    <scope>NUCLEOTIDE SEQUENCE [LARGE SCALE GENOMIC DNA]</scope>
    <source>
        <strain evidence="4 5">UNC380MFSha3.1</strain>
    </source>
</reference>
<dbReference type="InterPro" id="IPR023365">
    <property type="entry name" value="Sortase_dom-sf"/>
</dbReference>
<feature type="signal peptide" evidence="3">
    <location>
        <begin position="1"/>
        <end position="20"/>
    </location>
</feature>
<evidence type="ECO:0000313" key="4">
    <source>
        <dbReference type="EMBL" id="SFI26483.1"/>
    </source>
</evidence>
<dbReference type="CDD" id="cd05829">
    <property type="entry name" value="Sortase_F"/>
    <property type="match status" value="1"/>
</dbReference>
<feature type="region of interest" description="Disordered" evidence="2">
    <location>
        <begin position="30"/>
        <end position="67"/>
    </location>
</feature>
<evidence type="ECO:0000256" key="3">
    <source>
        <dbReference type="SAM" id="SignalP"/>
    </source>
</evidence>
<feature type="chain" id="PRO_5038649008" evidence="3">
    <location>
        <begin position="21"/>
        <end position="212"/>
    </location>
</feature>
<dbReference type="SUPFAM" id="SSF63817">
    <property type="entry name" value="Sortase"/>
    <property type="match status" value="1"/>
</dbReference>
<evidence type="ECO:0000313" key="5">
    <source>
        <dbReference type="Proteomes" id="UP000198702"/>
    </source>
</evidence>
<accession>A0A7Z7GDF5</accession>